<dbReference type="PANTHER" id="PTHR30329:SF21">
    <property type="entry name" value="LIPOPROTEIN YIAD-RELATED"/>
    <property type="match status" value="1"/>
</dbReference>
<keyword evidence="6" id="KW-0732">Signal</keyword>
<dbReference type="PANTHER" id="PTHR30329">
    <property type="entry name" value="STATOR ELEMENT OF FLAGELLAR MOTOR COMPLEX"/>
    <property type="match status" value="1"/>
</dbReference>
<proteinExistence type="predicted"/>
<evidence type="ECO:0000313" key="8">
    <source>
        <dbReference type="EMBL" id="PPQ30325.1"/>
    </source>
</evidence>
<dbReference type="EMBL" id="NHRY01000215">
    <property type="protein sequence ID" value="PPQ30325.1"/>
    <property type="molecule type" value="Genomic_DNA"/>
</dbReference>
<dbReference type="AlphaFoldDB" id="A0A2S6N6T7"/>
<evidence type="ECO:0000256" key="1">
    <source>
        <dbReference type="ARBA" id="ARBA00004442"/>
    </source>
</evidence>
<evidence type="ECO:0000256" key="6">
    <source>
        <dbReference type="SAM" id="SignalP"/>
    </source>
</evidence>
<dbReference type="OrthoDB" id="9814546at2"/>
<dbReference type="InterPro" id="IPR036737">
    <property type="entry name" value="OmpA-like_sf"/>
</dbReference>
<gene>
    <name evidence="8" type="ORF">CCS01_19665</name>
</gene>
<comment type="caution">
    <text evidence="8">The sequence shown here is derived from an EMBL/GenBank/DDBJ whole genome shotgun (WGS) entry which is preliminary data.</text>
</comment>
<organism evidence="8 9">
    <name type="scientific">Rhodopila globiformis</name>
    <name type="common">Rhodopseudomonas globiformis</name>
    <dbReference type="NCBI Taxonomy" id="1071"/>
    <lineage>
        <taxon>Bacteria</taxon>
        <taxon>Pseudomonadati</taxon>
        <taxon>Pseudomonadota</taxon>
        <taxon>Alphaproteobacteria</taxon>
        <taxon>Acetobacterales</taxon>
        <taxon>Acetobacteraceae</taxon>
        <taxon>Rhodopila</taxon>
    </lineage>
</organism>
<comment type="subcellular location">
    <subcellularLocation>
        <location evidence="1">Cell outer membrane</location>
    </subcellularLocation>
</comment>
<dbReference type="Proteomes" id="UP000239724">
    <property type="component" value="Unassembled WGS sequence"/>
</dbReference>
<feature type="chain" id="PRO_5015566828" description="OmpA-like domain-containing protein" evidence="6">
    <location>
        <begin position="30"/>
        <end position="219"/>
    </location>
</feature>
<keyword evidence="9" id="KW-1185">Reference proteome</keyword>
<feature type="domain" description="OmpA-like" evidence="7">
    <location>
        <begin position="107"/>
        <end position="219"/>
    </location>
</feature>
<evidence type="ECO:0000256" key="2">
    <source>
        <dbReference type="ARBA" id="ARBA00023136"/>
    </source>
</evidence>
<dbReference type="RefSeq" id="WP_104520524.1">
    <property type="nucleotide sequence ID" value="NZ_NHRY01000215.1"/>
</dbReference>
<feature type="compositionally biased region" description="Low complexity" evidence="5">
    <location>
        <begin position="88"/>
        <end position="97"/>
    </location>
</feature>
<dbReference type="GO" id="GO:0009279">
    <property type="term" value="C:cell outer membrane"/>
    <property type="evidence" value="ECO:0007669"/>
    <property type="project" value="UniProtKB-SubCell"/>
</dbReference>
<dbReference type="SUPFAM" id="SSF103088">
    <property type="entry name" value="OmpA-like"/>
    <property type="match status" value="1"/>
</dbReference>
<protein>
    <recommendedName>
        <fullName evidence="7">OmpA-like domain-containing protein</fullName>
    </recommendedName>
</protein>
<evidence type="ECO:0000256" key="3">
    <source>
        <dbReference type="ARBA" id="ARBA00023237"/>
    </source>
</evidence>
<dbReference type="InterPro" id="IPR050330">
    <property type="entry name" value="Bact_OuterMem_StrucFunc"/>
</dbReference>
<dbReference type="Gene3D" id="3.30.1330.60">
    <property type="entry name" value="OmpA-like domain"/>
    <property type="match status" value="1"/>
</dbReference>
<dbReference type="InterPro" id="IPR006690">
    <property type="entry name" value="OMPA-like_CS"/>
</dbReference>
<keyword evidence="2 4" id="KW-0472">Membrane</keyword>
<dbReference type="CDD" id="cd07185">
    <property type="entry name" value="OmpA_C-like"/>
    <property type="match status" value="1"/>
</dbReference>
<evidence type="ECO:0000313" key="9">
    <source>
        <dbReference type="Proteomes" id="UP000239724"/>
    </source>
</evidence>
<feature type="region of interest" description="Disordered" evidence="5">
    <location>
        <begin position="64"/>
        <end position="97"/>
    </location>
</feature>
<evidence type="ECO:0000259" key="7">
    <source>
        <dbReference type="PROSITE" id="PS51123"/>
    </source>
</evidence>
<dbReference type="InterPro" id="IPR006664">
    <property type="entry name" value="OMP_bac"/>
</dbReference>
<evidence type="ECO:0000256" key="5">
    <source>
        <dbReference type="SAM" id="MobiDB-lite"/>
    </source>
</evidence>
<accession>A0A2S6N6T7</accession>
<keyword evidence="3" id="KW-0998">Cell outer membrane</keyword>
<name>A0A2S6N6T7_RHOGL</name>
<reference evidence="8 9" key="1">
    <citation type="journal article" date="2018" name="Arch. Microbiol.">
        <title>New insights into the metabolic potential of the phototrophic purple bacterium Rhodopila globiformis DSM 161(T) from its draft genome sequence and evidence for a vanadium-dependent nitrogenase.</title>
        <authorList>
            <person name="Imhoff J.F."/>
            <person name="Rahn T."/>
            <person name="Kunzel S."/>
            <person name="Neulinger S.C."/>
        </authorList>
    </citation>
    <scope>NUCLEOTIDE SEQUENCE [LARGE SCALE GENOMIC DNA]</scope>
    <source>
        <strain evidence="8 9">DSM 161</strain>
    </source>
</reference>
<dbReference type="Pfam" id="PF00691">
    <property type="entry name" value="OmpA"/>
    <property type="match status" value="1"/>
</dbReference>
<dbReference type="InterPro" id="IPR006665">
    <property type="entry name" value="OmpA-like"/>
</dbReference>
<dbReference type="PROSITE" id="PS51123">
    <property type="entry name" value="OMPA_2"/>
    <property type="match status" value="1"/>
</dbReference>
<feature type="signal peptide" evidence="6">
    <location>
        <begin position="1"/>
        <end position="29"/>
    </location>
</feature>
<dbReference type="PRINTS" id="PR01021">
    <property type="entry name" value="OMPADOMAIN"/>
</dbReference>
<evidence type="ECO:0000256" key="4">
    <source>
        <dbReference type="PROSITE-ProRule" id="PRU00473"/>
    </source>
</evidence>
<sequence length="219" mass="23354">MFRTHPSRFTRIAVLAPAAVLLFAGAALAQAVPVFDDAPPIEQLRNIMIPESHPGASRSIVLPRPEAASSPGVRTVSTRTPPAPVRPPARATPAPVVQAAATPERDAGDQSGAVAFHVNFAFDSAMLPASARGMIAMIAQLMKEAPQMKVRIEGHTDAKGSARYNLALSERRALSVGEYIVSQGIEPTRLELVGKGMSEPLTANPYDAANRRVQFMRTN</sequence>
<dbReference type="PROSITE" id="PS01068">
    <property type="entry name" value="OMPA_1"/>
    <property type="match status" value="1"/>
</dbReference>